<keyword evidence="2" id="KW-1185">Reference proteome</keyword>
<gene>
    <name evidence="1" type="ORF">K0T92_21020</name>
</gene>
<accession>A0ABS7DB70</accession>
<reference evidence="1 2" key="1">
    <citation type="submission" date="2021-07" db="EMBL/GenBank/DDBJ databases">
        <title>Paenibacillus radiodurans sp. nov., isolated from the southeastern edge of Tengger Desert.</title>
        <authorList>
            <person name="Zhang G."/>
        </authorList>
    </citation>
    <scope>NUCLEOTIDE SEQUENCE [LARGE SCALE GENOMIC DNA]</scope>
    <source>
        <strain evidence="1 2">DT7-4</strain>
    </source>
</reference>
<proteinExistence type="predicted"/>
<evidence type="ECO:0000313" key="2">
    <source>
        <dbReference type="Proteomes" id="UP000812277"/>
    </source>
</evidence>
<sequence>MTQEEVLEGGNMNHIVRRANTVLRPIGYWSPSVHELLNHLEKQGFDGAPRFLGIDD</sequence>
<dbReference type="EMBL" id="JAHZIJ010000021">
    <property type="protein sequence ID" value="MBW7477202.1"/>
    <property type="molecule type" value="Genomic_DNA"/>
</dbReference>
<name>A0ABS7DB70_9BACL</name>
<dbReference type="RefSeq" id="WP_219874452.1">
    <property type="nucleotide sequence ID" value="NZ_JAHZIJ010000021.1"/>
</dbReference>
<evidence type="ECO:0000313" key="1">
    <source>
        <dbReference type="EMBL" id="MBW7477202.1"/>
    </source>
</evidence>
<dbReference type="Proteomes" id="UP000812277">
    <property type="component" value="Unassembled WGS sequence"/>
</dbReference>
<organism evidence="1 2">
    <name type="scientific">Paenibacillus oenotherae</name>
    <dbReference type="NCBI Taxonomy" id="1435645"/>
    <lineage>
        <taxon>Bacteria</taxon>
        <taxon>Bacillati</taxon>
        <taxon>Bacillota</taxon>
        <taxon>Bacilli</taxon>
        <taxon>Bacillales</taxon>
        <taxon>Paenibacillaceae</taxon>
        <taxon>Paenibacillus</taxon>
    </lineage>
</organism>
<protein>
    <submittedName>
        <fullName evidence="1">Uncharacterized protein</fullName>
    </submittedName>
</protein>
<comment type="caution">
    <text evidence="1">The sequence shown here is derived from an EMBL/GenBank/DDBJ whole genome shotgun (WGS) entry which is preliminary data.</text>
</comment>